<evidence type="ECO:0000313" key="1">
    <source>
        <dbReference type="EMBL" id="KAG2174588.1"/>
    </source>
</evidence>
<dbReference type="OrthoDB" id="10568283at2759"/>
<organism evidence="1 2">
    <name type="scientific">Umbelopsis vinacea</name>
    <dbReference type="NCBI Taxonomy" id="44442"/>
    <lineage>
        <taxon>Eukaryota</taxon>
        <taxon>Fungi</taxon>
        <taxon>Fungi incertae sedis</taxon>
        <taxon>Mucoromycota</taxon>
        <taxon>Mucoromycotina</taxon>
        <taxon>Umbelopsidomycetes</taxon>
        <taxon>Umbelopsidales</taxon>
        <taxon>Umbelopsidaceae</taxon>
        <taxon>Umbelopsis</taxon>
    </lineage>
</organism>
<accession>A0A8H7PII6</accession>
<name>A0A8H7PII6_9FUNG</name>
<evidence type="ECO:0000313" key="2">
    <source>
        <dbReference type="Proteomes" id="UP000612746"/>
    </source>
</evidence>
<sequence>MTPYPFSCERYPLRAEVIFSDKPPATATENEVRGKEHSTYLVELVAKVDRVDVITFQVGEHNDLSNRCKVKDYTR</sequence>
<proteinExistence type="predicted"/>
<dbReference type="EMBL" id="JAEPRA010000016">
    <property type="protein sequence ID" value="KAG2174588.1"/>
    <property type="molecule type" value="Genomic_DNA"/>
</dbReference>
<gene>
    <name evidence="1" type="ORF">INT44_006851</name>
</gene>
<reference evidence="1" key="1">
    <citation type="submission" date="2020-12" db="EMBL/GenBank/DDBJ databases">
        <title>Metabolic potential, ecology and presence of endohyphal bacteria is reflected in genomic diversity of Mucoromycotina.</title>
        <authorList>
            <person name="Muszewska A."/>
            <person name="Okrasinska A."/>
            <person name="Steczkiewicz K."/>
            <person name="Drgas O."/>
            <person name="Orlowska M."/>
            <person name="Perlinska-Lenart U."/>
            <person name="Aleksandrzak-Piekarczyk T."/>
            <person name="Szatraj K."/>
            <person name="Zielenkiewicz U."/>
            <person name="Pilsyk S."/>
            <person name="Malc E."/>
            <person name="Mieczkowski P."/>
            <person name="Kruszewska J.S."/>
            <person name="Biernat P."/>
            <person name="Pawlowska J."/>
        </authorList>
    </citation>
    <scope>NUCLEOTIDE SEQUENCE</scope>
    <source>
        <strain evidence="1">WA0000051536</strain>
    </source>
</reference>
<keyword evidence="2" id="KW-1185">Reference proteome</keyword>
<dbReference type="AlphaFoldDB" id="A0A8H7PII6"/>
<dbReference type="Proteomes" id="UP000612746">
    <property type="component" value="Unassembled WGS sequence"/>
</dbReference>
<protein>
    <submittedName>
        <fullName evidence="1">Uncharacterized protein</fullName>
    </submittedName>
</protein>
<comment type="caution">
    <text evidence="1">The sequence shown here is derived from an EMBL/GenBank/DDBJ whole genome shotgun (WGS) entry which is preliminary data.</text>
</comment>